<feature type="region of interest" description="Disordered" evidence="1">
    <location>
        <begin position="1"/>
        <end position="24"/>
    </location>
</feature>
<evidence type="ECO:0000313" key="5">
    <source>
        <dbReference type="Proteomes" id="UP000325313"/>
    </source>
</evidence>
<evidence type="ECO:0000313" key="3">
    <source>
        <dbReference type="EMBL" id="KAA1131773.1"/>
    </source>
</evidence>
<evidence type="ECO:0000313" key="2">
    <source>
        <dbReference type="EMBL" id="KAA1113223.1"/>
    </source>
</evidence>
<comment type="caution">
    <text evidence="2">The sequence shown here is derived from an EMBL/GenBank/DDBJ whole genome shotgun (WGS) entry which is preliminary data.</text>
</comment>
<dbReference type="Proteomes" id="UP000324748">
    <property type="component" value="Unassembled WGS sequence"/>
</dbReference>
<gene>
    <name evidence="2" type="ORF">PGT21_025595</name>
    <name evidence="3" type="ORF">PGTUg99_024141</name>
</gene>
<protein>
    <submittedName>
        <fullName evidence="2">Uncharacterized protein</fullName>
    </submittedName>
</protein>
<accession>A0A5B0QJH1</accession>
<evidence type="ECO:0000256" key="1">
    <source>
        <dbReference type="SAM" id="MobiDB-lite"/>
    </source>
</evidence>
<organism evidence="2 4">
    <name type="scientific">Puccinia graminis f. sp. tritici</name>
    <dbReference type="NCBI Taxonomy" id="56615"/>
    <lineage>
        <taxon>Eukaryota</taxon>
        <taxon>Fungi</taxon>
        <taxon>Dikarya</taxon>
        <taxon>Basidiomycota</taxon>
        <taxon>Pucciniomycotina</taxon>
        <taxon>Pucciniomycetes</taxon>
        <taxon>Pucciniales</taxon>
        <taxon>Pucciniaceae</taxon>
        <taxon>Puccinia</taxon>
    </lineage>
</organism>
<dbReference type="EMBL" id="VSWC01000015">
    <property type="protein sequence ID" value="KAA1113223.1"/>
    <property type="molecule type" value="Genomic_DNA"/>
</dbReference>
<keyword evidence="4" id="KW-1185">Reference proteome</keyword>
<proteinExistence type="predicted"/>
<dbReference type="EMBL" id="VDEP01000102">
    <property type="protein sequence ID" value="KAA1131773.1"/>
    <property type="molecule type" value="Genomic_DNA"/>
</dbReference>
<name>A0A5B0QJH1_PUCGR</name>
<dbReference type="Proteomes" id="UP000325313">
    <property type="component" value="Unassembled WGS sequence"/>
</dbReference>
<sequence>MDLSQARGPPPFSPSTTCARRSIPTPLPIHHPKMRFVVAVAFFLALLQSASALPTLAKRGDAQRKVKLEAKSIDPNDSYLCHSFYSNCGPAPSLNNDLTRTQNPHPGWAPFGSDLQRISGTPSNYPTTNDMISQSLKAADDNNIFHLFVITAS</sequence>
<reference evidence="4 5" key="1">
    <citation type="submission" date="2019-05" db="EMBL/GenBank/DDBJ databases">
        <title>Emergence of the Ug99 lineage of the wheat stem rust pathogen through somatic hybridization.</title>
        <authorList>
            <person name="Li F."/>
            <person name="Upadhyaya N.M."/>
            <person name="Sperschneider J."/>
            <person name="Matny O."/>
            <person name="Nguyen-Phuc H."/>
            <person name="Mago R."/>
            <person name="Raley C."/>
            <person name="Miller M.E."/>
            <person name="Silverstein K.A.T."/>
            <person name="Henningsen E."/>
            <person name="Hirsch C.D."/>
            <person name="Visser B."/>
            <person name="Pretorius Z.A."/>
            <person name="Steffenson B.J."/>
            <person name="Schwessinger B."/>
            <person name="Dodds P.N."/>
            <person name="Figueroa M."/>
        </authorList>
    </citation>
    <scope>NUCLEOTIDE SEQUENCE [LARGE SCALE GENOMIC DNA]</scope>
    <source>
        <strain evidence="2">21-0</strain>
        <strain evidence="3 5">Ug99</strain>
    </source>
</reference>
<dbReference type="AlphaFoldDB" id="A0A5B0QJH1"/>
<evidence type="ECO:0000313" key="4">
    <source>
        <dbReference type="Proteomes" id="UP000324748"/>
    </source>
</evidence>